<dbReference type="Pfam" id="PF20356">
    <property type="entry name" value="DUF6651"/>
    <property type="match status" value="1"/>
</dbReference>
<evidence type="ECO:0000259" key="2">
    <source>
        <dbReference type="Pfam" id="PF20356"/>
    </source>
</evidence>
<dbReference type="Proteomes" id="UP000829542">
    <property type="component" value="Chromosome"/>
</dbReference>
<keyword evidence="4" id="KW-1185">Reference proteome</keyword>
<reference evidence="3 4" key="1">
    <citation type="submission" date="2022-03" db="EMBL/GenBank/DDBJ databases">
        <title>Ignatzschineria rhizosphaerae HR5S32.</title>
        <authorList>
            <person name="Sun J.Q."/>
            <person name="Feng J.Y."/>
        </authorList>
    </citation>
    <scope>NUCLEOTIDE SEQUENCE [LARGE SCALE GENOMIC DNA]</scope>
    <source>
        <strain evidence="3 4">HR5S32</strain>
    </source>
</reference>
<evidence type="ECO:0000313" key="3">
    <source>
        <dbReference type="EMBL" id="UNM95946.1"/>
    </source>
</evidence>
<evidence type="ECO:0000256" key="1">
    <source>
        <dbReference type="SAM" id="MobiDB-lite"/>
    </source>
</evidence>
<dbReference type="InterPro" id="IPR046593">
    <property type="entry name" value="DUF6651"/>
</dbReference>
<feature type="region of interest" description="Disordered" evidence="1">
    <location>
        <begin position="204"/>
        <end position="234"/>
    </location>
</feature>
<name>A0ABY3X2F3_9GAMM</name>
<organism evidence="3 4">
    <name type="scientific">Ignatzschineria rhizosphaerae</name>
    <dbReference type="NCBI Taxonomy" id="2923279"/>
    <lineage>
        <taxon>Bacteria</taxon>
        <taxon>Pseudomonadati</taxon>
        <taxon>Pseudomonadota</taxon>
        <taxon>Gammaproteobacteria</taxon>
        <taxon>Cardiobacteriales</taxon>
        <taxon>Ignatzschineriaceae</taxon>
        <taxon>Ignatzschineria</taxon>
    </lineage>
</organism>
<gene>
    <name evidence="3" type="ORF">MMG00_12195</name>
</gene>
<feature type="domain" description="DUF6651" evidence="2">
    <location>
        <begin position="109"/>
        <end position="220"/>
    </location>
</feature>
<accession>A0ABY3X2F3</accession>
<feature type="compositionally biased region" description="Polar residues" evidence="1">
    <location>
        <begin position="220"/>
        <end position="234"/>
    </location>
</feature>
<protein>
    <recommendedName>
        <fullName evidence="2">DUF6651 domain-containing protein</fullName>
    </recommendedName>
</protein>
<proteinExistence type="predicted"/>
<evidence type="ECO:0000313" key="4">
    <source>
        <dbReference type="Proteomes" id="UP000829542"/>
    </source>
</evidence>
<sequence>MWKKDENGNLVADDKGNPILITADGKEEGFSLEANKQHISSINAESASRRKEIDSLKEQLKPFEGLDPTKAREAIEKVKSFSEKDLVDAGKVDEIKAEMKRVHDAQLSEANSKAEGYKQQMQSYIIGQSFGDSKFVTEKLNIPADMARKFFSDNFVVDENNRVVALHDPSNPNSIVFSEANAGEPASFDEALAKFVNAYPNKDQILKSSGNQGGGTNNSHKGGSNAPKSLSECTTEAERIAYLESI</sequence>
<dbReference type="RefSeq" id="WP_242148733.1">
    <property type="nucleotide sequence ID" value="NZ_CP093379.1"/>
</dbReference>
<dbReference type="EMBL" id="CP093379">
    <property type="protein sequence ID" value="UNM95946.1"/>
    <property type="molecule type" value="Genomic_DNA"/>
</dbReference>